<feature type="binding site" evidence="1">
    <location>
        <position position="149"/>
    </location>
    <ligand>
        <name>Mn(2+)</name>
        <dbReference type="ChEBI" id="CHEBI:29035"/>
        <label>2</label>
    </ligand>
</feature>
<dbReference type="GO" id="GO:0005737">
    <property type="term" value="C:cytoplasm"/>
    <property type="evidence" value="ECO:0007669"/>
    <property type="project" value="TreeGrafter"/>
</dbReference>
<dbReference type="GO" id="GO:0046657">
    <property type="term" value="P:folic acid catabolic process"/>
    <property type="evidence" value="ECO:0007669"/>
    <property type="project" value="TreeGrafter"/>
</dbReference>
<dbReference type="Gene3D" id="3.40.630.10">
    <property type="entry name" value="Zn peptidases"/>
    <property type="match status" value="2"/>
</dbReference>
<dbReference type="KEGG" id="bcoh:BC6307_20630"/>
<dbReference type="Pfam" id="PF01546">
    <property type="entry name" value="Peptidase_M20"/>
    <property type="match status" value="1"/>
</dbReference>
<feature type="domain" description="Peptidase M20 dimerisation" evidence="2">
    <location>
        <begin position="232"/>
        <end position="312"/>
    </location>
</feature>
<keyword evidence="1" id="KW-0479">Metal-binding</keyword>
<reference evidence="3 4" key="1">
    <citation type="submission" date="2016-12" db="EMBL/GenBank/DDBJ databases">
        <title>The whole genome sequencing and assembly of Bacillus cohnii DSM 6307T strain.</title>
        <authorList>
            <person name="Lee Y.-J."/>
            <person name="Yi H."/>
            <person name="Bahn Y.-S."/>
            <person name="Kim J.F."/>
            <person name="Lee D.-W."/>
        </authorList>
    </citation>
    <scope>NUCLEOTIDE SEQUENCE [LARGE SCALE GENOMIC DNA]</scope>
    <source>
        <strain evidence="3 4">DSM 6307</strain>
    </source>
</reference>
<dbReference type="AlphaFoldDB" id="A0A223KVJ6"/>
<dbReference type="RefSeq" id="WP_066417971.1">
    <property type="nucleotide sequence ID" value="NZ_CP018866.1"/>
</dbReference>
<dbReference type="GO" id="GO:0016805">
    <property type="term" value="F:dipeptidase activity"/>
    <property type="evidence" value="ECO:0007669"/>
    <property type="project" value="TreeGrafter"/>
</dbReference>
<proteinExistence type="predicted"/>
<dbReference type="InterPro" id="IPR017439">
    <property type="entry name" value="Amidohydrolase"/>
</dbReference>
<dbReference type="PANTHER" id="PTHR30575">
    <property type="entry name" value="PEPTIDASE M20"/>
    <property type="match status" value="1"/>
</dbReference>
<dbReference type="InterPro" id="IPR052030">
    <property type="entry name" value="Peptidase_M20/M20A_hydrolases"/>
</dbReference>
<dbReference type="InterPro" id="IPR011650">
    <property type="entry name" value="Peptidase_M20_dimer"/>
</dbReference>
<dbReference type="SUPFAM" id="SSF55031">
    <property type="entry name" value="Bacterial exopeptidase dimerisation domain"/>
    <property type="match status" value="1"/>
</dbReference>
<sequence>MDIHNFIEEITPYVIEKRREFHEHPEVAWTEYVTSYKIIKELEKLNCTIHFGNEIFVTEERIGLPSQTDISENEARAMEMGVPSSFIEKMKNGHTGVIAQFDTEKPGKHTAFRFDIDALPILEAEEENHIPFQQKFHSKRAGVMHSCAHDGHAAIGLGIAQFLYQFTDELTGRFTVIFQPAEEGGRGAKPIVAKGWLDDADYFISGHIGIQSYPVGTIAATANNFLASSKIDVTYLGKSAHAGLEPNKGRNALLAAASAALHLNGITRHADGATRINIGTLEAGSGRNIVADLAKMQLETRGATTELNEEYMVKEAIRIIKASANLFDVEEEITFVGSAPNATCDEEWIPLVKESSADSSLVTNVIDEMSMGASEDATYMMNRVREKGGLATYMVFCSPLPAGHHHPKFDFEEKVLPTAIDAISRLVLHINK</sequence>
<dbReference type="SUPFAM" id="SSF53187">
    <property type="entry name" value="Zn-dependent exopeptidases"/>
    <property type="match status" value="1"/>
</dbReference>
<feature type="binding site" evidence="1">
    <location>
        <position position="183"/>
    </location>
    <ligand>
        <name>Mn(2+)</name>
        <dbReference type="ChEBI" id="CHEBI:29035"/>
        <label>2</label>
    </ligand>
</feature>
<evidence type="ECO:0000259" key="2">
    <source>
        <dbReference type="Pfam" id="PF07687"/>
    </source>
</evidence>
<dbReference type="GO" id="GO:0071713">
    <property type="term" value="F:para-aminobenzoyl-glutamate hydrolase activity"/>
    <property type="evidence" value="ECO:0007669"/>
    <property type="project" value="TreeGrafter"/>
</dbReference>
<accession>A0A223KVJ6</accession>
<keyword evidence="4" id="KW-1185">Reference proteome</keyword>
<feature type="binding site" evidence="1">
    <location>
        <position position="207"/>
    </location>
    <ligand>
        <name>Mn(2+)</name>
        <dbReference type="ChEBI" id="CHEBI:29035"/>
        <label>2</label>
    </ligand>
</feature>
<evidence type="ECO:0000256" key="1">
    <source>
        <dbReference type="PIRSR" id="PIRSR005962-1"/>
    </source>
</evidence>
<dbReference type="InterPro" id="IPR002933">
    <property type="entry name" value="Peptidase_M20"/>
</dbReference>
<protein>
    <submittedName>
        <fullName evidence="3">Peptidase M20</fullName>
    </submittedName>
</protein>
<evidence type="ECO:0000313" key="3">
    <source>
        <dbReference type="EMBL" id="AST93502.1"/>
    </source>
</evidence>
<dbReference type="Pfam" id="PF07687">
    <property type="entry name" value="M20_dimer"/>
    <property type="match status" value="1"/>
</dbReference>
<comment type="cofactor">
    <cofactor evidence="1">
        <name>Mn(2+)</name>
        <dbReference type="ChEBI" id="CHEBI:29035"/>
    </cofactor>
    <text evidence="1">The Mn(2+) ion enhances activity.</text>
</comment>
<dbReference type="PANTHER" id="PTHR30575:SF3">
    <property type="entry name" value="PEPTIDASE M20 DIMERISATION DOMAIN-CONTAINING PROTEIN"/>
    <property type="match status" value="1"/>
</dbReference>
<dbReference type="InterPro" id="IPR036264">
    <property type="entry name" value="Bact_exopeptidase_dim_dom"/>
</dbReference>
<dbReference type="Proteomes" id="UP000215224">
    <property type="component" value="Chromosome"/>
</dbReference>
<dbReference type="PIRSF" id="PIRSF005962">
    <property type="entry name" value="Pept_M20D_amidohydro"/>
    <property type="match status" value="1"/>
</dbReference>
<organism evidence="3 4">
    <name type="scientific">Sutcliffiella cohnii</name>
    <dbReference type="NCBI Taxonomy" id="33932"/>
    <lineage>
        <taxon>Bacteria</taxon>
        <taxon>Bacillati</taxon>
        <taxon>Bacillota</taxon>
        <taxon>Bacilli</taxon>
        <taxon>Bacillales</taxon>
        <taxon>Bacillaceae</taxon>
        <taxon>Sutcliffiella</taxon>
    </lineage>
</organism>
<dbReference type="EMBL" id="CP018866">
    <property type="protein sequence ID" value="AST93502.1"/>
    <property type="molecule type" value="Genomic_DNA"/>
</dbReference>
<keyword evidence="1" id="KW-0464">Manganese</keyword>
<name>A0A223KVJ6_9BACI</name>
<feature type="binding site" evidence="1">
    <location>
        <position position="147"/>
    </location>
    <ligand>
        <name>Mn(2+)</name>
        <dbReference type="ChEBI" id="CHEBI:29035"/>
        <label>2</label>
    </ligand>
</feature>
<feature type="binding site" evidence="1">
    <location>
        <position position="405"/>
    </location>
    <ligand>
        <name>Mn(2+)</name>
        <dbReference type="ChEBI" id="CHEBI:29035"/>
        <label>2</label>
    </ligand>
</feature>
<dbReference type="STRING" id="1314751.GCA_001591425_03062"/>
<dbReference type="GO" id="GO:0046872">
    <property type="term" value="F:metal ion binding"/>
    <property type="evidence" value="ECO:0007669"/>
    <property type="project" value="UniProtKB-KW"/>
</dbReference>
<dbReference type="NCBIfam" id="TIGR01891">
    <property type="entry name" value="amidohydrolases"/>
    <property type="match status" value="1"/>
</dbReference>
<gene>
    <name evidence="3" type="ORF">BC6307_20630</name>
</gene>
<evidence type="ECO:0000313" key="4">
    <source>
        <dbReference type="Proteomes" id="UP000215224"/>
    </source>
</evidence>